<organism evidence="1 2">
    <name type="scientific">Pseudoalteromonas arctica</name>
    <dbReference type="NCBI Taxonomy" id="394751"/>
    <lineage>
        <taxon>Bacteria</taxon>
        <taxon>Pseudomonadati</taxon>
        <taxon>Pseudomonadota</taxon>
        <taxon>Gammaproteobacteria</taxon>
        <taxon>Alteromonadales</taxon>
        <taxon>Pseudoalteromonadaceae</taxon>
        <taxon>Pseudoalteromonas</taxon>
    </lineage>
</organism>
<evidence type="ECO:0000313" key="2">
    <source>
        <dbReference type="Proteomes" id="UP000570493"/>
    </source>
</evidence>
<dbReference type="EMBL" id="JABBMT010000003">
    <property type="protein sequence ID" value="NMM39925.1"/>
    <property type="molecule type" value="Genomic_DNA"/>
</dbReference>
<protein>
    <submittedName>
        <fullName evidence="1">Uncharacterized protein</fullName>
    </submittedName>
</protein>
<reference evidence="1" key="1">
    <citation type="submission" date="2020-04" db="EMBL/GenBank/DDBJ databases">
        <title>Genome Sequencing for Pseudoaltermonas arctica.</title>
        <authorList>
            <person name="Elkins N.S."/>
        </authorList>
    </citation>
    <scope>NUCLEOTIDE SEQUENCE [LARGE SCALE GENOMIC DNA]</scope>
    <source>
        <strain evidence="1">NEC-BIFX-2020_0012</strain>
    </source>
</reference>
<gene>
    <name evidence="1" type="ORF">HHO47_03480</name>
</gene>
<proteinExistence type="predicted"/>
<sequence length="111" mass="12487">MKILIAIVCLFALLIHIKAFAGYNSNIRGELEGVYVYTDHDAIHFRFKTQPASHETCKATYFVISGTVPQERRDQLLSRLMLALASKEQVNIGYDSQGNCANGYIRVHRVG</sequence>
<evidence type="ECO:0000313" key="1">
    <source>
        <dbReference type="EMBL" id="NMM39925.1"/>
    </source>
</evidence>
<dbReference type="Proteomes" id="UP000570493">
    <property type="component" value="Unassembled WGS sequence"/>
</dbReference>
<dbReference type="RefSeq" id="WP_169018935.1">
    <property type="nucleotide sequence ID" value="NZ_JABBMT010000003.1"/>
</dbReference>
<name>A0A7Y0DR02_9GAMM</name>
<accession>A0A7Y0DR02</accession>
<dbReference type="AlphaFoldDB" id="A0A7Y0DR02"/>
<comment type="caution">
    <text evidence="1">The sequence shown here is derived from an EMBL/GenBank/DDBJ whole genome shotgun (WGS) entry which is preliminary data.</text>
</comment>
<keyword evidence="2" id="KW-1185">Reference proteome</keyword>